<name>E6V251_VARPE</name>
<evidence type="ECO:0000256" key="1">
    <source>
        <dbReference type="ARBA" id="ARBA00010690"/>
    </source>
</evidence>
<dbReference type="HOGENOM" id="CLU_041013_1_3_4"/>
<keyword evidence="2" id="KW-1133">Transmembrane helix</keyword>
<feature type="transmembrane region" description="Helical" evidence="2">
    <location>
        <begin position="174"/>
        <end position="198"/>
    </location>
</feature>
<dbReference type="InterPro" id="IPR029025">
    <property type="entry name" value="T3SS_substrate_exporter_C"/>
</dbReference>
<keyword evidence="2" id="KW-0812">Transmembrane</keyword>
<dbReference type="EMBL" id="CP002417">
    <property type="protein sequence ID" value="ADU39130.1"/>
    <property type="molecule type" value="Genomic_DNA"/>
</dbReference>
<evidence type="ECO:0000313" key="3">
    <source>
        <dbReference type="EMBL" id="ADU39130.1"/>
    </source>
</evidence>
<dbReference type="GO" id="GO:0009306">
    <property type="term" value="P:protein secretion"/>
    <property type="evidence" value="ECO:0007669"/>
    <property type="project" value="InterPro"/>
</dbReference>
<reference evidence="4" key="1">
    <citation type="submission" date="2010-12" db="EMBL/GenBank/DDBJ databases">
        <title>Complete sequence of Variovorax paradoxus EPS.</title>
        <authorList>
            <consortium name="US DOE Joint Genome Institute"/>
            <person name="Lucas S."/>
            <person name="Copeland A."/>
            <person name="Lapidus A."/>
            <person name="Cheng J.-F."/>
            <person name="Goodwin L."/>
            <person name="Pitluck S."/>
            <person name="Teshima H."/>
            <person name="Detter J.C."/>
            <person name="Han C."/>
            <person name="Tapia R."/>
            <person name="Land M."/>
            <person name="Hauser L."/>
            <person name="Kyrpides N."/>
            <person name="Ivanova N."/>
            <person name="Ovchinnikova G."/>
            <person name="Orwin P."/>
            <person name="Han J.-I.G."/>
            <person name="Woyke T."/>
        </authorList>
    </citation>
    <scope>NUCLEOTIDE SEQUENCE [LARGE SCALE GENOMIC DNA]</scope>
    <source>
        <strain evidence="4">EPS</strain>
    </source>
</reference>
<evidence type="ECO:0000256" key="2">
    <source>
        <dbReference type="SAM" id="Phobius"/>
    </source>
</evidence>
<dbReference type="PANTHER" id="PTHR30531:SF12">
    <property type="entry name" value="FLAGELLAR BIOSYNTHETIC PROTEIN FLHB"/>
    <property type="match status" value="1"/>
</dbReference>
<dbReference type="STRING" id="595537.Varpa_4970"/>
<organism evidence="3 4">
    <name type="scientific">Variovorax paradoxus (strain EPS)</name>
    <dbReference type="NCBI Taxonomy" id="595537"/>
    <lineage>
        <taxon>Bacteria</taxon>
        <taxon>Pseudomonadati</taxon>
        <taxon>Pseudomonadota</taxon>
        <taxon>Betaproteobacteria</taxon>
        <taxon>Burkholderiales</taxon>
        <taxon>Comamonadaceae</taxon>
        <taxon>Variovorax</taxon>
    </lineage>
</organism>
<comment type="similarity">
    <text evidence="1">Belongs to the type III secretion exporter family.</text>
</comment>
<dbReference type="SUPFAM" id="SSF160544">
    <property type="entry name" value="EscU C-terminal domain-like"/>
    <property type="match status" value="1"/>
</dbReference>
<feature type="transmembrane region" description="Helical" evidence="2">
    <location>
        <begin position="21"/>
        <end position="43"/>
    </location>
</feature>
<dbReference type="Gene3D" id="3.40.1690.10">
    <property type="entry name" value="secretion proteins EscU"/>
    <property type="match status" value="1"/>
</dbReference>
<dbReference type="PRINTS" id="PR00950">
    <property type="entry name" value="TYPE3IMSPROT"/>
</dbReference>
<dbReference type="RefSeq" id="WP_013543338.1">
    <property type="nucleotide sequence ID" value="NC_014931.1"/>
</dbReference>
<dbReference type="Pfam" id="PF01312">
    <property type="entry name" value="Bac_export_2"/>
    <property type="match status" value="1"/>
</dbReference>
<dbReference type="InterPro" id="IPR006135">
    <property type="entry name" value="T3SS_substrate_exporter"/>
</dbReference>
<reference evidence="3 4" key="2">
    <citation type="journal article" date="2013" name="Genome Announc.">
        <title>Genome of the Root-Associated Plant Growth-Promoting Bacterium Variovorax paradoxus Strain EPS.</title>
        <authorList>
            <person name="Han J.I."/>
            <person name="Spain J.C."/>
            <person name="Leadbetter J.R."/>
            <person name="Ovchinnikova G."/>
            <person name="Goodwin L.A."/>
            <person name="Han C.S."/>
            <person name="Woyke T."/>
            <person name="Davenport K.W."/>
            <person name="Orwin P.M."/>
        </authorList>
    </citation>
    <scope>NUCLEOTIDE SEQUENCE [LARGE SCALE GENOMIC DNA]</scope>
    <source>
        <strain evidence="3 4">EPS</strain>
    </source>
</reference>
<accession>E6V251</accession>
<proteinExistence type="inferred from homology"/>
<feature type="transmembrane region" description="Helical" evidence="2">
    <location>
        <begin position="143"/>
        <end position="162"/>
    </location>
</feature>
<evidence type="ECO:0000313" key="4">
    <source>
        <dbReference type="Proteomes" id="UP000008917"/>
    </source>
</evidence>
<dbReference type="PANTHER" id="PTHR30531">
    <property type="entry name" value="FLAGELLAR BIOSYNTHETIC PROTEIN FLHB"/>
    <property type="match status" value="1"/>
</dbReference>
<dbReference type="GO" id="GO:0005886">
    <property type="term" value="C:plasma membrane"/>
    <property type="evidence" value="ECO:0007669"/>
    <property type="project" value="TreeGrafter"/>
</dbReference>
<keyword evidence="2" id="KW-0472">Membrane</keyword>
<dbReference type="AlphaFoldDB" id="E6V251"/>
<feature type="transmembrane region" description="Helical" evidence="2">
    <location>
        <begin position="82"/>
        <end position="112"/>
    </location>
</feature>
<protein>
    <submittedName>
        <fullName evidence="3">Type III secretion exporter</fullName>
    </submittedName>
</protein>
<gene>
    <name evidence="3" type="ordered locus">Varpa_4970</name>
</gene>
<dbReference type="KEGG" id="vpe:Varpa_4970"/>
<sequence length="346" mass="37923">MAEKDQAPTRKRLREARRRGEVAFSADVASTVGFAAVLCAVWLGGHSIYSLLRELWLHATSTSLLSRPDDRFGELVLHTGEALLWGTVPIMGIAALAGIVGSLFQVGGMAAWGRLVPDMNRMNPAEGFKRIFSTRSAINLLKMVLKTVLLGALMFLVVRGYLDTALKLGYATPAGILAAGARMVLQAFGWALLVYALMAAIDYAHEHHEFIKQQRMSFEDIRQEHKESDGDPLTQARRRSAHFEAVYASLADRVRAASAVICSARVAVALQYLGERDLPRVIARGEGEVGAQIRRFASEGLIPTEFEPSLAERLYEDVPQDQAIPRSLYAPVARLLRWAQGGEPGA</sequence>
<dbReference type="OrthoDB" id="9807950at2"/>
<dbReference type="Proteomes" id="UP000008917">
    <property type="component" value="Chromosome"/>
</dbReference>
<dbReference type="eggNOG" id="COG1377">
    <property type="taxonomic scope" value="Bacteria"/>
</dbReference>